<dbReference type="AlphaFoldDB" id="A0A2C9KQ58"/>
<dbReference type="VEuPathDB" id="VectorBase:BGLB022312"/>
<dbReference type="KEGG" id="bgt:106060842"/>
<dbReference type="EnsemblMetazoa" id="BGLB022312-RA">
    <property type="protein sequence ID" value="BGLB022312-PA"/>
    <property type="gene ID" value="BGLB022312"/>
</dbReference>
<dbReference type="InterPro" id="IPR035963">
    <property type="entry name" value="FERM_2"/>
</dbReference>
<dbReference type="PANTHER" id="PTHR46221">
    <property type="entry name" value="FERM AND PDZ DOMAIN-CONTAINING PROTEIN FAMILY MEMBER"/>
    <property type="match status" value="1"/>
</dbReference>
<gene>
    <name evidence="2" type="primary">106060842</name>
</gene>
<organism evidence="2 3">
    <name type="scientific">Biomphalaria glabrata</name>
    <name type="common">Bloodfluke planorb</name>
    <name type="synonym">Freshwater snail</name>
    <dbReference type="NCBI Taxonomy" id="6526"/>
    <lineage>
        <taxon>Eukaryota</taxon>
        <taxon>Metazoa</taxon>
        <taxon>Spiralia</taxon>
        <taxon>Lophotrochozoa</taxon>
        <taxon>Mollusca</taxon>
        <taxon>Gastropoda</taxon>
        <taxon>Heterobranchia</taxon>
        <taxon>Euthyneura</taxon>
        <taxon>Panpulmonata</taxon>
        <taxon>Hygrophila</taxon>
        <taxon>Lymnaeoidea</taxon>
        <taxon>Planorbidae</taxon>
        <taxon>Biomphalaria</taxon>
    </lineage>
</organism>
<dbReference type="OrthoDB" id="5859304at2759"/>
<name>A0A2C9KQ58_BIOGL</name>
<dbReference type="VEuPathDB" id="VectorBase:BGLAX_050506"/>
<dbReference type="PANTHER" id="PTHR46221:SF3">
    <property type="entry name" value="FERM AND PDZ DOMAIN-CONTAINING PROTEIN 4"/>
    <property type="match status" value="1"/>
</dbReference>
<dbReference type="InterPro" id="IPR019748">
    <property type="entry name" value="FERM_central"/>
</dbReference>
<dbReference type="InterPro" id="IPR000299">
    <property type="entry name" value="FERM_domain"/>
</dbReference>
<proteinExistence type="predicted"/>
<evidence type="ECO:0000313" key="3">
    <source>
        <dbReference type="Proteomes" id="UP000076420"/>
    </source>
</evidence>
<accession>A0A2C9KQ58</accession>
<dbReference type="Pfam" id="PF00373">
    <property type="entry name" value="FERM_M"/>
    <property type="match status" value="1"/>
</dbReference>
<feature type="domain" description="FERM" evidence="1">
    <location>
        <begin position="1"/>
        <end position="89"/>
    </location>
</feature>
<dbReference type="STRING" id="6526.A0A2C9KQ58"/>
<protein>
    <recommendedName>
        <fullName evidence="1">FERM domain-containing protein</fullName>
    </recommendedName>
</protein>
<dbReference type="Proteomes" id="UP000076420">
    <property type="component" value="Unassembled WGS sequence"/>
</dbReference>
<evidence type="ECO:0000259" key="1">
    <source>
        <dbReference type="PROSITE" id="PS50057"/>
    </source>
</evidence>
<sequence length="89" mass="10020">MESMKSRDLRKMLSQYMKMNQSLTAPGQKQLTAIQAKLHYMKIISELKTFGSRVFMVTLLDQKSEAMVLVGPKAGVSVVTNIKSYTVSF</sequence>
<evidence type="ECO:0000313" key="2">
    <source>
        <dbReference type="EnsemblMetazoa" id="BGLB022312-PA"/>
    </source>
</evidence>
<reference evidence="2" key="1">
    <citation type="submission" date="2020-05" db="UniProtKB">
        <authorList>
            <consortium name="EnsemblMetazoa"/>
        </authorList>
    </citation>
    <scope>IDENTIFICATION</scope>
    <source>
        <strain evidence="2">BB02</strain>
    </source>
</reference>
<dbReference type="SUPFAM" id="SSF47031">
    <property type="entry name" value="Second domain of FERM"/>
    <property type="match status" value="1"/>
</dbReference>
<dbReference type="PROSITE" id="PS50057">
    <property type="entry name" value="FERM_3"/>
    <property type="match status" value="1"/>
</dbReference>